<proteinExistence type="predicted"/>
<gene>
    <name evidence="1" type="ORF">K491DRAFT_685107</name>
</gene>
<dbReference type="EMBL" id="MU004570">
    <property type="protein sequence ID" value="KAF2647934.1"/>
    <property type="molecule type" value="Genomic_DNA"/>
</dbReference>
<sequence length="151" mass="16337">MHSGDACEKALWCCRVELGNATQDGILGVAYEFYADRSFLGFTLATGYAALWIQLFCPLTALADVGRRVGHLLHREPCPNQEVMEATITPQLALNTYQEILVRVAVGAAREEVVESMQAGENDLAHEHDGEHVGGVGNTGNDRTHVGACLN</sequence>
<evidence type="ECO:0000313" key="2">
    <source>
        <dbReference type="Proteomes" id="UP000799324"/>
    </source>
</evidence>
<name>A0A6A6SP28_9PLEO</name>
<protein>
    <submittedName>
        <fullName evidence="1">Uncharacterized protein</fullName>
    </submittedName>
</protein>
<accession>A0A6A6SP28</accession>
<organism evidence="1 2">
    <name type="scientific">Lophiostoma macrostomum CBS 122681</name>
    <dbReference type="NCBI Taxonomy" id="1314788"/>
    <lineage>
        <taxon>Eukaryota</taxon>
        <taxon>Fungi</taxon>
        <taxon>Dikarya</taxon>
        <taxon>Ascomycota</taxon>
        <taxon>Pezizomycotina</taxon>
        <taxon>Dothideomycetes</taxon>
        <taxon>Pleosporomycetidae</taxon>
        <taxon>Pleosporales</taxon>
        <taxon>Lophiostomataceae</taxon>
        <taxon>Lophiostoma</taxon>
    </lineage>
</organism>
<evidence type="ECO:0000313" key="1">
    <source>
        <dbReference type="EMBL" id="KAF2647934.1"/>
    </source>
</evidence>
<keyword evidence="2" id="KW-1185">Reference proteome</keyword>
<reference evidence="1" key="1">
    <citation type="journal article" date="2020" name="Stud. Mycol.">
        <title>101 Dothideomycetes genomes: a test case for predicting lifestyles and emergence of pathogens.</title>
        <authorList>
            <person name="Haridas S."/>
            <person name="Albert R."/>
            <person name="Binder M."/>
            <person name="Bloem J."/>
            <person name="Labutti K."/>
            <person name="Salamov A."/>
            <person name="Andreopoulos B."/>
            <person name="Baker S."/>
            <person name="Barry K."/>
            <person name="Bills G."/>
            <person name="Bluhm B."/>
            <person name="Cannon C."/>
            <person name="Castanera R."/>
            <person name="Culley D."/>
            <person name="Daum C."/>
            <person name="Ezra D."/>
            <person name="Gonzalez J."/>
            <person name="Henrissat B."/>
            <person name="Kuo A."/>
            <person name="Liang C."/>
            <person name="Lipzen A."/>
            <person name="Lutzoni F."/>
            <person name="Magnuson J."/>
            <person name="Mondo S."/>
            <person name="Nolan M."/>
            <person name="Ohm R."/>
            <person name="Pangilinan J."/>
            <person name="Park H.-J."/>
            <person name="Ramirez L."/>
            <person name="Alfaro M."/>
            <person name="Sun H."/>
            <person name="Tritt A."/>
            <person name="Yoshinaga Y."/>
            <person name="Zwiers L.-H."/>
            <person name="Turgeon B."/>
            <person name="Goodwin S."/>
            <person name="Spatafora J."/>
            <person name="Crous P."/>
            <person name="Grigoriev I."/>
        </authorList>
    </citation>
    <scope>NUCLEOTIDE SEQUENCE</scope>
    <source>
        <strain evidence="1">CBS 122681</strain>
    </source>
</reference>
<dbReference type="Proteomes" id="UP000799324">
    <property type="component" value="Unassembled WGS sequence"/>
</dbReference>
<dbReference type="AlphaFoldDB" id="A0A6A6SP28"/>